<protein>
    <submittedName>
        <fullName evidence="2">Transposase</fullName>
    </submittedName>
</protein>
<dbReference type="InterPro" id="IPR002559">
    <property type="entry name" value="Transposase_11"/>
</dbReference>
<dbReference type="GO" id="GO:0003677">
    <property type="term" value="F:DNA binding"/>
    <property type="evidence" value="ECO:0007669"/>
    <property type="project" value="InterPro"/>
</dbReference>
<dbReference type="Pfam" id="PF01609">
    <property type="entry name" value="DDE_Tnp_1"/>
    <property type="match status" value="1"/>
</dbReference>
<dbReference type="GO" id="GO:0004803">
    <property type="term" value="F:transposase activity"/>
    <property type="evidence" value="ECO:0007669"/>
    <property type="project" value="InterPro"/>
</dbReference>
<evidence type="ECO:0000259" key="1">
    <source>
        <dbReference type="Pfam" id="PF01609"/>
    </source>
</evidence>
<feature type="domain" description="Transposase IS4-like" evidence="1">
    <location>
        <begin position="228"/>
        <end position="409"/>
    </location>
</feature>
<sequence length="482" mass="55838">MYMLVKKDKEKALQLLKDGKIIDLLPYVPQLADEIAVNAEKQHKFISAFDDSFPNHNAHHDAMPPSVFLTLGTIARLKNFQSMASFPLATTNPFLLECLNFAVRTGKEGLFNEKNVRMFSKKYSKDSFVEHTNDFLIRLFNNTTFRNMHNFSYDCSEIPVCLKNDRYENSTVITGKKGEKIRGYKLGILRGQLPHDCGYPCLITFGSLKTHDLILSKEALISNAWLKPGDNLNVDRGFLDHFLLRAMNEKGVSVTVPAKKNMEIYKEAVAIAVKENNWNVHPNPKRKHQKIQLVKDLALFYQGEAAREHGFSKEMKINAAVIRIDVKKDKKTEIDDMMVSKDKHYAYAVILCTDSRLTAREIIQNYQTRWGCEEDYRQLKEFWKLNAFTTTRYEGILLEMICCIIAYALCELFKETPKGAKYRNHCLMRYIEPEKQCFKMSEIGCTLVVPQYYAVLQMKEVMKLYRECDERTCRLLDKKMDG</sequence>
<evidence type="ECO:0000313" key="3">
    <source>
        <dbReference type="Proteomes" id="UP000503330"/>
    </source>
</evidence>
<proteinExistence type="predicted"/>
<gene>
    <name evidence="2" type="ORF">G4D54_17405</name>
</gene>
<dbReference type="InterPro" id="IPR012337">
    <property type="entry name" value="RNaseH-like_sf"/>
</dbReference>
<dbReference type="AlphaFoldDB" id="A0AAP9ML12"/>
<dbReference type="GO" id="GO:0006313">
    <property type="term" value="P:DNA transposition"/>
    <property type="evidence" value="ECO:0007669"/>
    <property type="project" value="InterPro"/>
</dbReference>
<dbReference type="EMBL" id="CP048838">
    <property type="protein sequence ID" value="QJA05231.1"/>
    <property type="molecule type" value="Genomic_DNA"/>
</dbReference>
<evidence type="ECO:0000313" key="2">
    <source>
        <dbReference type="EMBL" id="QJA05231.1"/>
    </source>
</evidence>
<name>A0AAP9ML12_CLOIN</name>
<organism evidence="2 3">
    <name type="scientific">Clostridium innocuum</name>
    <dbReference type="NCBI Taxonomy" id="1522"/>
    <lineage>
        <taxon>Bacteria</taxon>
        <taxon>Bacillati</taxon>
        <taxon>Bacillota</taxon>
        <taxon>Clostridia</taxon>
        <taxon>Eubacteriales</taxon>
        <taxon>Clostridiaceae</taxon>
        <taxon>Clostridium</taxon>
    </lineage>
</organism>
<dbReference type="Proteomes" id="UP000503330">
    <property type="component" value="Chromosome"/>
</dbReference>
<reference evidence="2 3" key="1">
    <citation type="submission" date="2020-02" db="EMBL/GenBank/DDBJ databases">
        <authorList>
            <person name="Kociolek L.K."/>
            <person name="Ozer E.A."/>
        </authorList>
    </citation>
    <scope>NUCLEOTIDE SEQUENCE [LARGE SCALE GENOMIC DNA]</scope>
    <source>
        <strain evidence="2 3">ATCC 14501</strain>
    </source>
</reference>
<dbReference type="SUPFAM" id="SSF53098">
    <property type="entry name" value="Ribonuclease H-like"/>
    <property type="match status" value="1"/>
</dbReference>
<accession>A0AAP9ML12</accession>